<evidence type="ECO:0000259" key="3">
    <source>
        <dbReference type="Pfam" id="PF24544"/>
    </source>
</evidence>
<dbReference type="InterPro" id="IPR058538">
    <property type="entry name" value="Ig_TPPC8_2nd"/>
</dbReference>
<reference evidence="7" key="1">
    <citation type="submission" date="2025-08" db="UniProtKB">
        <authorList>
            <consortium name="RefSeq"/>
        </authorList>
    </citation>
    <scope>IDENTIFICATION</scope>
    <source>
        <tissue evidence="7">Entire body</tissue>
    </source>
</reference>
<name>A0A7F5RN22_AGRPL</name>
<dbReference type="RefSeq" id="XP_025837428.1">
    <property type="nucleotide sequence ID" value="XM_025981643.1"/>
</dbReference>
<organism evidence="6 7">
    <name type="scientific">Agrilus planipennis</name>
    <name type="common">Emerald ash borer</name>
    <name type="synonym">Agrilus marcopoli</name>
    <dbReference type="NCBI Taxonomy" id="224129"/>
    <lineage>
        <taxon>Eukaryota</taxon>
        <taxon>Metazoa</taxon>
        <taxon>Ecdysozoa</taxon>
        <taxon>Arthropoda</taxon>
        <taxon>Hexapoda</taxon>
        <taxon>Insecta</taxon>
        <taxon>Pterygota</taxon>
        <taxon>Neoptera</taxon>
        <taxon>Endopterygota</taxon>
        <taxon>Coleoptera</taxon>
        <taxon>Polyphaga</taxon>
        <taxon>Elateriformia</taxon>
        <taxon>Buprestoidea</taxon>
        <taxon>Buprestidae</taxon>
        <taxon>Agrilinae</taxon>
        <taxon>Agrilus</taxon>
    </lineage>
</organism>
<accession>A0A7F5RN22</accession>
<evidence type="ECO:0000313" key="7">
    <source>
        <dbReference type="RefSeq" id="XP_025837428.1"/>
    </source>
</evidence>
<dbReference type="InParanoid" id="A0A7F5RN22"/>
<dbReference type="InterPro" id="IPR057651">
    <property type="entry name" value="Ig_TPPC8_C"/>
</dbReference>
<feature type="domain" description="TPPC8 third Ig-like" evidence="5">
    <location>
        <begin position="987"/>
        <end position="1156"/>
    </location>
</feature>
<feature type="domain" description="TPPC8 first Ig-like" evidence="4">
    <location>
        <begin position="668"/>
        <end position="867"/>
    </location>
</feature>
<proteinExistence type="predicted"/>
<evidence type="ECO:0000256" key="1">
    <source>
        <dbReference type="SAM" id="MobiDB-lite"/>
    </source>
</evidence>
<dbReference type="FunCoup" id="A0A7F5RN22">
    <property type="interactions" value="2189"/>
</dbReference>
<dbReference type="GeneID" id="108740529"/>
<dbReference type="InterPro" id="IPR011990">
    <property type="entry name" value="TPR-like_helical_dom_sf"/>
</dbReference>
<dbReference type="InterPro" id="IPR024420">
    <property type="entry name" value="TRAPP_III_complex_Trs85"/>
</dbReference>
<protein>
    <submittedName>
        <fullName evidence="7">Trafficking protein particle complex subunit 8 isoform X1</fullName>
    </submittedName>
</protein>
<dbReference type="Pfam" id="PF24544">
    <property type="entry name" value="Ig_TPPC8_2nd"/>
    <property type="match status" value="1"/>
</dbReference>
<dbReference type="InterPro" id="IPR058541">
    <property type="entry name" value="Ig_TPPC8_1st"/>
</dbReference>
<keyword evidence="6" id="KW-1185">Reference proteome</keyword>
<evidence type="ECO:0000259" key="4">
    <source>
        <dbReference type="Pfam" id="PF24545"/>
    </source>
</evidence>
<dbReference type="GO" id="GO:1990072">
    <property type="term" value="C:TRAPPIII protein complex"/>
    <property type="evidence" value="ECO:0007669"/>
    <property type="project" value="TreeGrafter"/>
</dbReference>
<dbReference type="Pfam" id="PF12739">
    <property type="entry name" value="TRAPPC-Trs85"/>
    <property type="match status" value="1"/>
</dbReference>
<dbReference type="OrthoDB" id="203724at2759"/>
<evidence type="ECO:0000259" key="2">
    <source>
        <dbReference type="Pfam" id="PF24542"/>
    </source>
</evidence>
<dbReference type="PANTHER" id="PTHR12975">
    <property type="entry name" value="TRANSPORT PROTEIN TRAPP"/>
    <property type="match status" value="1"/>
</dbReference>
<feature type="region of interest" description="Disordered" evidence="1">
    <location>
        <begin position="276"/>
        <end position="301"/>
    </location>
</feature>
<dbReference type="SUPFAM" id="SSF48452">
    <property type="entry name" value="TPR-like"/>
    <property type="match status" value="1"/>
</dbReference>
<dbReference type="Pfam" id="PF24542">
    <property type="entry name" value="Ig_TPPC8_C"/>
    <property type="match status" value="1"/>
</dbReference>
<dbReference type="InterPro" id="IPR058540">
    <property type="entry name" value="Ig_TPPC8_3rd"/>
</dbReference>
<dbReference type="Pfam" id="PF24546">
    <property type="entry name" value="Ig_TPPC8_3rd"/>
    <property type="match status" value="1"/>
</dbReference>
<dbReference type="PANTHER" id="PTHR12975:SF6">
    <property type="entry name" value="TRAFFICKING PROTEIN PARTICLE COMPLEX SUBUNIT 8"/>
    <property type="match status" value="1"/>
</dbReference>
<evidence type="ECO:0000259" key="5">
    <source>
        <dbReference type="Pfam" id="PF24546"/>
    </source>
</evidence>
<sequence>MAQSKHTPQEYIKNAFKPQVGALCSSAAAQICRKNNLSFTEMIQPFCRLGSDVFYKDFSGQIVTVHNLEITVQDVNFQPINQTLARKLLNASVSHASEPRSHQIRINEYVLNVPNTAPWFEEWRDTFLQMQYPSDHEFTKHYLSCFFIMSSSDNLNDTINELNQLLKVNQNEKPKYIPKWFFQEVLKYYVIIHDNFDGDSANVSKELEYLKETYGVSNCFLLRMNSRPPGQINEQLPDPWSQFLTSKIKYPVKNNVVDSSVITHVKESLQESDKIENRLPYHPLSPDTDDKTVSDGNTSDEQDSTIVHGCCLSPEDVEQIKLLIHEFCTRALVPYVERKINQLQQVFVNKSLTSSTFLSDPRKWFKSTKPSKSNTATDVFIYKPDSPELLMRKLGDLCFMFGNYSGAMQAYSYSRNDFLRDGALLYYAGAVEMYILSAFLASEPPRKVFRDMEESIRTYLDTCKMPQFATRATLLIFECLKGHNLYGEAAHQLIRMTSEDSDLRSALLLEQAAYCFLNAVPKLVRKYAFHMVLSGHRFSKALQKKHALRCYNQALQVFKKRGWNLAEDHIYLTIGKLATALNLLEEASEVFSLLNIESKQSPQQQAIFLREFLVIRNSLLKKENKNRAEDLPLPLLDCDNIKILVGPAPPLSIPGRTPALGITFSSCYDQETSQKWTKLEEMVVQEARGSLPLLFKPLVTLYTKSNIGSVEAVAIMGEPIQISIKLTNLLDIVLYLKDIHLHWIFYGDDDTEITNSNPSTNPDNFVKTFVIKACTLQMKSSEDLILSVIPFSVGKIVFKGVAFSLCNSLVPEEGITLLGEQRIIMKDRSLNKKGNDEQKFEKEIKIRIVPSAPCLQVSFLEINTEMLCDELQKIPMEIKNVGNSSIDKIYMATSTPQLISISEFNNKPWSNRESDLKTPAAREKELRRLCVTQLPLQGDKLDPGQSKSFNIWIKAPSEKGTINIDILIYYENLSNSNMPKYRLVRHTWMLNTQETLSAKVLCQGSFSSKSVEQLSLSAKITNLNKFHDLKIINVSLVKVLLLSSDWLLLKDLELPKTLRITSEQSIHLLLKARRNSKREEIYSEIILDPETFRPLLSNSVCLDLAIKNFEQHVSFLDEFVSQDAGRKIHSPNQLVLQWKASVSDSSGQKKNIIGQTTTPLSFKDECDIETSLSYEVNQTLDLTVSITKSNVSVETKKNQVFLSLLHPISIRHDFKNKKFCTIPVQIVLHNVVDAEMVVTVNTLGSSSDSPPLSFRPNFYYQYPSKYFRWIGKSSAVKSLMPFSSEILSMHVAVFGPGTYDLGSRLETWCHEKDNPDNMVLQNYRAESALIVLNGST</sequence>
<dbReference type="Pfam" id="PF24545">
    <property type="entry name" value="Ig_TPPC8_1st"/>
    <property type="match status" value="1"/>
</dbReference>
<gene>
    <name evidence="7" type="primary">LOC108740529</name>
</gene>
<dbReference type="Proteomes" id="UP000192223">
    <property type="component" value="Unplaced"/>
</dbReference>
<feature type="domain" description="TPPC8 C-terminal Ig-like" evidence="2">
    <location>
        <begin position="1202"/>
        <end position="1303"/>
    </location>
</feature>
<evidence type="ECO:0000313" key="6">
    <source>
        <dbReference type="Proteomes" id="UP000192223"/>
    </source>
</evidence>
<feature type="domain" description="TPPC8 second Ig-like" evidence="3">
    <location>
        <begin position="868"/>
        <end position="984"/>
    </location>
</feature>